<keyword evidence="2" id="KW-0229">DNA integration</keyword>
<keyword evidence="8" id="KW-1185">Reference proteome</keyword>
<evidence type="ECO:0000256" key="5">
    <source>
        <dbReference type="SAM" id="MobiDB-lite"/>
    </source>
</evidence>
<name>A0A1H3G940_9RHOB</name>
<proteinExistence type="inferred from homology"/>
<evidence type="ECO:0000256" key="3">
    <source>
        <dbReference type="ARBA" id="ARBA00023125"/>
    </source>
</evidence>
<feature type="region of interest" description="Disordered" evidence="5">
    <location>
        <begin position="209"/>
        <end position="232"/>
    </location>
</feature>
<dbReference type="GO" id="GO:0003677">
    <property type="term" value="F:DNA binding"/>
    <property type="evidence" value="ECO:0007669"/>
    <property type="project" value="UniProtKB-KW"/>
</dbReference>
<dbReference type="Pfam" id="PF00589">
    <property type="entry name" value="Phage_integrase"/>
    <property type="match status" value="1"/>
</dbReference>
<dbReference type="InterPro" id="IPR011010">
    <property type="entry name" value="DNA_brk_join_enz"/>
</dbReference>
<dbReference type="GO" id="GO:0015074">
    <property type="term" value="P:DNA integration"/>
    <property type="evidence" value="ECO:0007669"/>
    <property type="project" value="UniProtKB-KW"/>
</dbReference>
<organism evidence="7 8">
    <name type="scientific">Albimonas donghaensis</name>
    <dbReference type="NCBI Taxonomy" id="356660"/>
    <lineage>
        <taxon>Bacteria</taxon>
        <taxon>Pseudomonadati</taxon>
        <taxon>Pseudomonadota</taxon>
        <taxon>Alphaproteobacteria</taxon>
        <taxon>Rhodobacterales</taxon>
        <taxon>Paracoccaceae</taxon>
        <taxon>Albimonas</taxon>
    </lineage>
</organism>
<dbReference type="InterPro" id="IPR050090">
    <property type="entry name" value="Tyrosine_recombinase_XerCD"/>
</dbReference>
<evidence type="ECO:0000313" key="8">
    <source>
        <dbReference type="Proteomes" id="UP000199118"/>
    </source>
</evidence>
<evidence type="ECO:0000256" key="2">
    <source>
        <dbReference type="ARBA" id="ARBA00022908"/>
    </source>
</evidence>
<keyword evidence="4" id="KW-0233">DNA recombination</keyword>
<dbReference type="InterPro" id="IPR013762">
    <property type="entry name" value="Integrase-like_cat_sf"/>
</dbReference>
<evidence type="ECO:0000313" key="7">
    <source>
        <dbReference type="EMBL" id="SDX99842.1"/>
    </source>
</evidence>
<dbReference type="PANTHER" id="PTHR30349:SF41">
    <property type="entry name" value="INTEGRASE_RECOMBINASE PROTEIN MJ0367-RELATED"/>
    <property type="match status" value="1"/>
</dbReference>
<dbReference type="STRING" id="356660.SAMN05444336_1231"/>
<protein>
    <submittedName>
        <fullName evidence="7">Site-specific recombinase XerD</fullName>
    </submittedName>
</protein>
<dbReference type="Proteomes" id="UP000199118">
    <property type="component" value="Unassembled WGS sequence"/>
</dbReference>
<dbReference type="InterPro" id="IPR002104">
    <property type="entry name" value="Integrase_catalytic"/>
</dbReference>
<gene>
    <name evidence="7" type="ORF">SAMN05444336_1231</name>
</gene>
<feature type="domain" description="Tyr recombinase" evidence="6">
    <location>
        <begin position="275"/>
        <end position="458"/>
    </location>
</feature>
<dbReference type="Gene3D" id="1.10.443.10">
    <property type="entry name" value="Intergrase catalytic core"/>
    <property type="match status" value="1"/>
</dbReference>
<reference evidence="7 8" key="1">
    <citation type="submission" date="2016-10" db="EMBL/GenBank/DDBJ databases">
        <authorList>
            <person name="de Groot N.N."/>
        </authorList>
    </citation>
    <scope>NUCLEOTIDE SEQUENCE [LARGE SCALE GENOMIC DNA]</scope>
    <source>
        <strain evidence="7 8">DSM 17890</strain>
    </source>
</reference>
<evidence type="ECO:0000256" key="1">
    <source>
        <dbReference type="ARBA" id="ARBA00008857"/>
    </source>
</evidence>
<keyword evidence="3" id="KW-0238">DNA-binding</keyword>
<dbReference type="SUPFAM" id="SSF56349">
    <property type="entry name" value="DNA breaking-rejoining enzymes"/>
    <property type="match status" value="1"/>
</dbReference>
<accession>A0A1H3G940</accession>
<dbReference type="Gene3D" id="1.10.150.130">
    <property type="match status" value="1"/>
</dbReference>
<sequence>MYHKDGGDGDMSYLLQPRGKGWVFRMETPKSLVGTPNPWTGRPFGREIKKGLGTRLKREAMRQRDLVLGQVRELEASARRGQHFAAEAAERWRQALLDHDKTASGDPDECNPRDVLLDMVERDERLPKGRRNSTQQELEAFAAVAVRSELLLADALPRYLRERGEDARLQGYAVLRPSTRQDVKAAVAYLLEHEGPSLTLTDVDHEKARRHLQDHLPQRKSPRAPQGMSRKTVEKHQTLLVGLWNWAIERGLLDRNSDNPWVLKRTVRLAKDTVQGREDFSGEEVVKLLAACPRGGRMGDAMRLALVTGCRSDELGQVRLTDLDGDGRGFRIREGKTENAARWLPLPEVVQELVSARLAASPSNADGRLFWDWPVRPSNGKCAALPQAFTRVRREVLGVGTDGRLAFHSFRHTWRTRALRAELNDHLTNALGGWKGEKSSSSPYAHGFEDEALRAAQEKIAERMKVAGYLVGL</sequence>
<dbReference type="PANTHER" id="PTHR30349">
    <property type="entry name" value="PHAGE INTEGRASE-RELATED"/>
    <property type="match status" value="1"/>
</dbReference>
<dbReference type="AlphaFoldDB" id="A0A1H3G940"/>
<comment type="similarity">
    <text evidence="1">Belongs to the 'phage' integrase family.</text>
</comment>
<dbReference type="PROSITE" id="PS51898">
    <property type="entry name" value="TYR_RECOMBINASE"/>
    <property type="match status" value="1"/>
</dbReference>
<dbReference type="GO" id="GO:0006310">
    <property type="term" value="P:DNA recombination"/>
    <property type="evidence" value="ECO:0007669"/>
    <property type="project" value="UniProtKB-KW"/>
</dbReference>
<evidence type="ECO:0000256" key="4">
    <source>
        <dbReference type="ARBA" id="ARBA00023172"/>
    </source>
</evidence>
<dbReference type="EMBL" id="FNMZ01000023">
    <property type="protein sequence ID" value="SDX99842.1"/>
    <property type="molecule type" value="Genomic_DNA"/>
</dbReference>
<evidence type="ECO:0000259" key="6">
    <source>
        <dbReference type="PROSITE" id="PS51898"/>
    </source>
</evidence>
<dbReference type="RefSeq" id="WP_176954881.1">
    <property type="nucleotide sequence ID" value="NZ_FNMZ01000023.1"/>
</dbReference>
<dbReference type="InterPro" id="IPR010998">
    <property type="entry name" value="Integrase_recombinase_N"/>
</dbReference>